<gene>
    <name evidence="2" type="ORF">GWK36_08905</name>
</gene>
<keyword evidence="1" id="KW-0812">Transmembrane</keyword>
<proteinExistence type="predicted"/>
<feature type="transmembrane region" description="Helical" evidence="1">
    <location>
        <begin position="27"/>
        <end position="46"/>
    </location>
</feature>
<dbReference type="EMBL" id="CP048029">
    <property type="protein sequence ID" value="QIK38083.1"/>
    <property type="molecule type" value="Genomic_DNA"/>
</dbReference>
<dbReference type="RefSeq" id="WP_166270847.1">
    <property type="nucleotide sequence ID" value="NZ_CP048029.1"/>
</dbReference>
<dbReference type="AlphaFoldDB" id="A0A6G7VDD4"/>
<dbReference type="InterPro" id="IPR025489">
    <property type="entry name" value="DUF4381"/>
</dbReference>
<protein>
    <submittedName>
        <fullName evidence="2">DUF4381 domain-containing protein</fullName>
    </submittedName>
</protein>
<evidence type="ECO:0000313" key="3">
    <source>
        <dbReference type="Proteomes" id="UP000502699"/>
    </source>
</evidence>
<keyword evidence="1" id="KW-0472">Membrane</keyword>
<sequence>MDPELLAELRDWHLPEAPSWWPPAPGWWALLGLALLAAAALGLWSWRRQRARDPRRAARFELVRLRQALAADGDRRGHLAALSRLVRRVALAYYPPDQVAGLNGEAWLDFLDRTGGDGAFGRGVGRALVDAAHRPAPDGVDLDALHALIAQWIARQPARMGHIVHP</sequence>
<reference evidence="3" key="1">
    <citation type="submission" date="2020-01" db="EMBL/GenBank/DDBJ databases">
        <title>Caldichromatium gen. nov., sp. nov., a thermophilic purple sulfur bacterium member of the family Chromatiaceae isolated from Nakabusa hot spring, Japan.</title>
        <authorList>
            <person name="Saini M.K."/>
            <person name="Hanada S."/>
            <person name="Tank M."/>
        </authorList>
    </citation>
    <scope>NUCLEOTIDE SEQUENCE [LARGE SCALE GENOMIC DNA]</scope>
    <source>
        <strain evidence="3">No.7</strain>
    </source>
</reference>
<evidence type="ECO:0000313" key="2">
    <source>
        <dbReference type="EMBL" id="QIK38083.1"/>
    </source>
</evidence>
<dbReference type="KEGG" id="cjap:GWK36_08905"/>
<dbReference type="Pfam" id="PF14316">
    <property type="entry name" value="DUF4381"/>
    <property type="match status" value="1"/>
</dbReference>
<dbReference type="Proteomes" id="UP000502699">
    <property type="component" value="Chromosome"/>
</dbReference>
<organism evidence="2 3">
    <name type="scientific">Caldichromatium japonicum</name>
    <dbReference type="NCBI Taxonomy" id="2699430"/>
    <lineage>
        <taxon>Bacteria</taxon>
        <taxon>Pseudomonadati</taxon>
        <taxon>Pseudomonadota</taxon>
        <taxon>Gammaproteobacteria</taxon>
        <taxon>Chromatiales</taxon>
        <taxon>Chromatiaceae</taxon>
        <taxon>Caldichromatium</taxon>
    </lineage>
</organism>
<keyword evidence="3" id="KW-1185">Reference proteome</keyword>
<accession>A0A6G7VDD4</accession>
<keyword evidence="1" id="KW-1133">Transmembrane helix</keyword>
<evidence type="ECO:0000256" key="1">
    <source>
        <dbReference type="SAM" id="Phobius"/>
    </source>
</evidence>
<name>A0A6G7VDD4_9GAMM</name>